<organism evidence="3 4">
    <name type="scientific">Agrococcus baldri</name>
    <dbReference type="NCBI Taxonomy" id="153730"/>
    <lineage>
        <taxon>Bacteria</taxon>
        <taxon>Bacillati</taxon>
        <taxon>Actinomycetota</taxon>
        <taxon>Actinomycetes</taxon>
        <taxon>Micrococcales</taxon>
        <taxon>Microbacteriaceae</taxon>
        <taxon>Agrococcus</taxon>
    </lineage>
</organism>
<name>A0AA94HL96_9MICO</name>
<dbReference type="AlphaFoldDB" id="A0AA94HL96"/>
<evidence type="ECO:0000256" key="2">
    <source>
        <dbReference type="SAM" id="SignalP"/>
    </source>
</evidence>
<comment type="caution">
    <text evidence="3">The sequence shown here is derived from an EMBL/GenBank/DDBJ whole genome shotgun (WGS) entry which is preliminary data.</text>
</comment>
<dbReference type="EMBL" id="FOZN01000001">
    <property type="protein sequence ID" value="SFS03897.1"/>
    <property type="molecule type" value="Genomic_DNA"/>
</dbReference>
<reference evidence="3 4" key="1">
    <citation type="submission" date="2016-10" db="EMBL/GenBank/DDBJ databases">
        <authorList>
            <person name="Varghese N."/>
            <person name="Submissions S."/>
        </authorList>
    </citation>
    <scope>NUCLEOTIDE SEQUENCE [LARGE SCALE GENOMIC DNA]</scope>
    <source>
        <strain evidence="3 4">IAM 15147</strain>
    </source>
</reference>
<accession>A0AA94HL96</accession>
<evidence type="ECO:0000313" key="3">
    <source>
        <dbReference type="EMBL" id="SFS03897.1"/>
    </source>
</evidence>
<protein>
    <recommendedName>
        <fullName evidence="5">Lipoprotein</fullName>
    </recommendedName>
</protein>
<gene>
    <name evidence="3" type="ORF">SAMN04487783_0800</name>
</gene>
<feature type="chain" id="PRO_5041662897" description="Lipoprotein" evidence="2">
    <location>
        <begin position="23"/>
        <end position="274"/>
    </location>
</feature>
<feature type="compositionally biased region" description="Low complexity" evidence="1">
    <location>
        <begin position="29"/>
        <end position="59"/>
    </location>
</feature>
<dbReference type="RefSeq" id="WP_092916030.1">
    <property type="nucleotide sequence ID" value="NZ_FOZN01000001.1"/>
</dbReference>
<evidence type="ECO:0000313" key="4">
    <source>
        <dbReference type="Proteomes" id="UP000198506"/>
    </source>
</evidence>
<keyword evidence="2" id="KW-0732">Signal</keyword>
<evidence type="ECO:0000256" key="1">
    <source>
        <dbReference type="SAM" id="MobiDB-lite"/>
    </source>
</evidence>
<feature type="region of interest" description="Disordered" evidence="1">
    <location>
        <begin position="29"/>
        <end position="67"/>
    </location>
</feature>
<dbReference type="PROSITE" id="PS51257">
    <property type="entry name" value="PROKAR_LIPOPROTEIN"/>
    <property type="match status" value="1"/>
</dbReference>
<evidence type="ECO:0008006" key="5">
    <source>
        <dbReference type="Google" id="ProtNLM"/>
    </source>
</evidence>
<feature type="signal peptide" evidence="2">
    <location>
        <begin position="1"/>
        <end position="22"/>
    </location>
</feature>
<dbReference type="Proteomes" id="UP000198506">
    <property type="component" value="Unassembled WGS sequence"/>
</dbReference>
<keyword evidence="4" id="KW-1185">Reference proteome</keyword>
<proteinExistence type="predicted"/>
<sequence length="274" mass="28820">MTRTPALALRASVAVLTAFALAACTPAAPAQPEAPAAPSAAASTAAPTAGPAPTETGSAEAPAFESQDGAVRFTLPEGWSVDDRSAMGEASEMQNRGPGWLNDLVVLDAEGEQMLWYREYYGSDFAHCYVLPADVAEPVDPLVPELRERLDAEAAARGHEPLEFQLRSGLQESIEWNGETDVPTGEWTASLALTAHVWTDGEDCGWTEEVWVGDRTATVGAVGDRPGPDSPASPIVFGSEQAARDWLAGDEAAVLLETLESIEFTGAPMLDAAP</sequence>